<reference evidence="2 3" key="1">
    <citation type="submission" date="2020-05" db="EMBL/GenBank/DDBJ databases">
        <title>Distinct polysaccharide utilization as determinants for interspecies competition between intestinal Prevotella spp.</title>
        <authorList>
            <person name="Galvez E.J.C."/>
            <person name="Iljazovic A."/>
            <person name="Strowig T."/>
        </authorList>
    </citation>
    <scope>NUCLEOTIDE SEQUENCE [LARGE SCALE GENOMIC DNA]</scope>
    <source>
        <strain evidence="2 3">PMUR</strain>
    </source>
</reference>
<dbReference type="RefSeq" id="WP_172276861.1">
    <property type="nucleotide sequence ID" value="NZ_CASGMU010000007.1"/>
</dbReference>
<dbReference type="Gene3D" id="3.30.565.40">
    <property type="entry name" value="Fervidobacterium nodosum Rt17-B1 like"/>
    <property type="match status" value="1"/>
</dbReference>
<organism evidence="2 3">
    <name type="scientific">Xylanibacter muris</name>
    <dbReference type="NCBI Taxonomy" id="2736290"/>
    <lineage>
        <taxon>Bacteria</taxon>
        <taxon>Pseudomonadati</taxon>
        <taxon>Bacteroidota</taxon>
        <taxon>Bacteroidia</taxon>
        <taxon>Bacteroidales</taxon>
        <taxon>Prevotellaceae</taxon>
        <taxon>Xylanibacter</taxon>
    </lineage>
</organism>
<evidence type="ECO:0000313" key="3">
    <source>
        <dbReference type="Proteomes" id="UP000714420"/>
    </source>
</evidence>
<dbReference type="InterPro" id="IPR021729">
    <property type="entry name" value="DUF3298"/>
</dbReference>
<dbReference type="EMBL" id="JABKKF010000014">
    <property type="protein sequence ID" value="NPD93018.1"/>
    <property type="molecule type" value="Genomic_DNA"/>
</dbReference>
<keyword evidence="3" id="KW-1185">Reference proteome</keyword>
<accession>A0ABX2AP83</accession>
<evidence type="ECO:0000313" key="2">
    <source>
        <dbReference type="EMBL" id="NPD93018.1"/>
    </source>
</evidence>
<dbReference type="InterPro" id="IPR037126">
    <property type="entry name" value="PdaC/RsiV-like_sf"/>
</dbReference>
<protein>
    <submittedName>
        <fullName evidence="2">DUF3298 domain-containing protein</fullName>
    </submittedName>
</protein>
<name>A0ABX2AP83_9BACT</name>
<proteinExistence type="predicted"/>
<evidence type="ECO:0000259" key="1">
    <source>
        <dbReference type="Pfam" id="PF11738"/>
    </source>
</evidence>
<sequence length="281" mass="31839">MKTYILNIKDCIAISNVLSPSLLTLSIAICIAACGNKNIKNPETDRITVTRSVHLTKDSDSPMCKVSMDIIYVKDTEGEKSKSINNAIEKRLFDMSDVGMKHAADSFATRYTTEYMENFAALYKADRGDENKTSWYNFYYNIQTSVGNGKPGVMVYKIDSEYYEGGAHSIKQIFYLNFDNETGKPLTVNDIFVPGHTKQLNSIVLDALKEKAEAEDINELQDKGYLCSTEMFVPENFIIGEDGITFIYNTYEIAPYDNGMTELYIRYSDIRKLMKSDNKNS</sequence>
<dbReference type="Pfam" id="PF11738">
    <property type="entry name" value="DUF3298"/>
    <property type="match status" value="1"/>
</dbReference>
<comment type="caution">
    <text evidence="2">The sequence shown here is derived from an EMBL/GenBank/DDBJ whole genome shotgun (WGS) entry which is preliminary data.</text>
</comment>
<dbReference type="Gene3D" id="3.90.640.20">
    <property type="entry name" value="Heat-shock cognate protein, ATPase"/>
    <property type="match status" value="1"/>
</dbReference>
<gene>
    <name evidence="2" type="ORF">HPS56_11860</name>
</gene>
<dbReference type="Proteomes" id="UP000714420">
    <property type="component" value="Unassembled WGS sequence"/>
</dbReference>
<feature type="domain" description="DUF3298" evidence="1">
    <location>
        <begin position="189"/>
        <end position="268"/>
    </location>
</feature>